<evidence type="ECO:0000313" key="3">
    <source>
        <dbReference type="Proteomes" id="UP000032611"/>
    </source>
</evidence>
<evidence type="ECO:0000256" key="1">
    <source>
        <dbReference type="SAM" id="SignalP"/>
    </source>
</evidence>
<dbReference type="STRING" id="1486262.TM49_19795"/>
<feature type="signal peptide" evidence="1">
    <location>
        <begin position="1"/>
        <end position="19"/>
    </location>
</feature>
<dbReference type="KEGG" id="mey:TM49_19795"/>
<accession>A0A0D5LVK9</accession>
<organism evidence="2 3">
    <name type="scientific">Martelella endophytica</name>
    <dbReference type="NCBI Taxonomy" id="1486262"/>
    <lineage>
        <taxon>Bacteria</taxon>
        <taxon>Pseudomonadati</taxon>
        <taxon>Pseudomonadota</taxon>
        <taxon>Alphaproteobacteria</taxon>
        <taxon>Hyphomicrobiales</taxon>
        <taxon>Aurantimonadaceae</taxon>
        <taxon>Martelella</taxon>
    </lineage>
</organism>
<dbReference type="EMBL" id="CP010803">
    <property type="protein sequence ID" value="AJY47398.1"/>
    <property type="molecule type" value="Genomic_DNA"/>
</dbReference>
<dbReference type="OrthoDB" id="7916226at2"/>
<keyword evidence="3" id="KW-1185">Reference proteome</keyword>
<sequence>MRALLTFILFVVTAPAALAWSFEDHPQPVRSEMTFEEWEFVTSELEYNPRIPDCGDYLRGHYEIYEKRYPAYAQEGPPDERYALWRAYIQTDSAFDNLNTCMTLPYVMEMFRLAKGELVQSDLRYCGQFSREPETEREAEFAALMDRLQEAAQRGSEAALLSFLVTDNGEGMTPLNPDVLFYLRLSLTGTQTANEQRLFDDDFIYWYRAWNQDNLAAQLSPERRRFVEQAVRDRDLAAVLATTGPCGDMGWRPPTPE</sequence>
<dbReference type="Proteomes" id="UP000032611">
    <property type="component" value="Chromosome"/>
</dbReference>
<protein>
    <submittedName>
        <fullName evidence="2">Uncharacterized protein</fullName>
    </submittedName>
</protein>
<keyword evidence="1" id="KW-0732">Signal</keyword>
<dbReference type="HOGENOM" id="CLU_1080979_0_0_5"/>
<dbReference type="AlphaFoldDB" id="A0A0D5LVK9"/>
<name>A0A0D5LVK9_MAREN</name>
<evidence type="ECO:0000313" key="2">
    <source>
        <dbReference type="EMBL" id="AJY47398.1"/>
    </source>
</evidence>
<dbReference type="RefSeq" id="WP_045683760.1">
    <property type="nucleotide sequence ID" value="NZ_CP010803.1"/>
</dbReference>
<reference evidence="2 3" key="1">
    <citation type="journal article" date="2015" name="Genome Announc.">
        <title>Complete genome sequence of Martelella endophytica YC6887, which has antifungal activity associated with a halophyte.</title>
        <authorList>
            <person name="Khan A."/>
            <person name="Khan H."/>
            <person name="Chung E.J."/>
            <person name="Hossain M.T."/>
            <person name="Chung Y.R."/>
        </authorList>
    </citation>
    <scope>NUCLEOTIDE SEQUENCE [LARGE SCALE GENOMIC DNA]</scope>
    <source>
        <strain evidence="2">YC6887</strain>
    </source>
</reference>
<proteinExistence type="predicted"/>
<dbReference type="PATRIC" id="fig|1486262.3.peg.4095"/>
<gene>
    <name evidence="2" type="ORF">TM49_19795</name>
</gene>
<feature type="chain" id="PRO_5002295321" evidence="1">
    <location>
        <begin position="20"/>
        <end position="257"/>
    </location>
</feature>